<keyword evidence="2" id="KW-0436">Ligase</keyword>
<sequence length="92" mass="10120">MTHISLIDRTPALEFAPEALKNGIEVVSLILMAGFAKTSTEAQDLVARGTVWIEEKQITDPHHHVLNYAFDDGEILRLSVGAGKHTTIRRVG</sequence>
<dbReference type="SUPFAM" id="SSF55174">
    <property type="entry name" value="Alpha-L RNA-binding motif"/>
    <property type="match status" value="1"/>
</dbReference>
<comment type="caution">
    <text evidence="2">The sequence shown here is derived from an EMBL/GenBank/DDBJ whole genome shotgun (WGS) entry which is preliminary data.</text>
</comment>
<keyword evidence="2" id="KW-0030">Aminoacyl-tRNA synthetase</keyword>
<dbReference type="Gene3D" id="3.10.290.10">
    <property type="entry name" value="RNA-binding S4 domain"/>
    <property type="match status" value="1"/>
</dbReference>
<name>A0A2N3L8U5_9PROT</name>
<dbReference type="PROSITE" id="PS50889">
    <property type="entry name" value="S4"/>
    <property type="match status" value="1"/>
</dbReference>
<keyword evidence="3" id="KW-1185">Reference proteome</keyword>
<evidence type="ECO:0000313" key="2">
    <source>
        <dbReference type="EMBL" id="PKR59202.1"/>
    </source>
</evidence>
<keyword evidence="1" id="KW-0694">RNA-binding</keyword>
<dbReference type="GO" id="GO:0003723">
    <property type="term" value="F:RNA binding"/>
    <property type="evidence" value="ECO:0007669"/>
    <property type="project" value="UniProtKB-KW"/>
</dbReference>
<organism evidence="2 3">
    <name type="scientific">Thalassospira lohafexi</name>
    <dbReference type="NCBI Taxonomy" id="744227"/>
    <lineage>
        <taxon>Bacteria</taxon>
        <taxon>Pseudomonadati</taxon>
        <taxon>Pseudomonadota</taxon>
        <taxon>Alphaproteobacteria</taxon>
        <taxon>Rhodospirillales</taxon>
        <taxon>Thalassospiraceae</taxon>
        <taxon>Thalassospira</taxon>
    </lineage>
</organism>
<dbReference type="GO" id="GO:0004812">
    <property type="term" value="F:aminoacyl-tRNA ligase activity"/>
    <property type="evidence" value="ECO:0007669"/>
    <property type="project" value="UniProtKB-KW"/>
</dbReference>
<evidence type="ECO:0000256" key="1">
    <source>
        <dbReference type="PROSITE-ProRule" id="PRU00182"/>
    </source>
</evidence>
<gene>
    <name evidence="2" type="ORF">COO92_03875</name>
</gene>
<reference evidence="2 3" key="1">
    <citation type="submission" date="2017-09" db="EMBL/GenBank/DDBJ databases">
        <title>Biodiversity and function of Thalassospira species in the particle-attached aromatic-hydrocarbon-degrading consortia from the surface seawater of the China South Sea.</title>
        <authorList>
            <person name="Dong C."/>
            <person name="Lai Q."/>
            <person name="Shao Z."/>
        </authorList>
    </citation>
    <scope>NUCLEOTIDE SEQUENCE [LARGE SCALE GENOMIC DNA]</scope>
    <source>
        <strain evidence="2 3">139Z-12</strain>
    </source>
</reference>
<protein>
    <submittedName>
        <fullName evidence="2">Tyrosyl-tRNA synthetase</fullName>
    </submittedName>
</protein>
<evidence type="ECO:0000313" key="3">
    <source>
        <dbReference type="Proteomes" id="UP000233332"/>
    </source>
</evidence>
<dbReference type="AlphaFoldDB" id="A0A2N3L8U5"/>
<dbReference type="Proteomes" id="UP000233332">
    <property type="component" value="Unassembled WGS sequence"/>
</dbReference>
<dbReference type="InterPro" id="IPR036986">
    <property type="entry name" value="S4_RNA-bd_sf"/>
</dbReference>
<dbReference type="EMBL" id="NXGX01000002">
    <property type="protein sequence ID" value="PKR59202.1"/>
    <property type="molecule type" value="Genomic_DNA"/>
</dbReference>
<dbReference type="RefSeq" id="WP_101300108.1">
    <property type="nucleotide sequence ID" value="NZ_NXGX01000002.1"/>
</dbReference>
<proteinExistence type="predicted"/>
<accession>A0A2N3L8U5</accession>